<keyword evidence="3" id="KW-0808">Transferase</keyword>
<dbReference type="EMBL" id="AWUE01015449">
    <property type="protein sequence ID" value="OMO97359.1"/>
    <property type="molecule type" value="Genomic_DNA"/>
</dbReference>
<comment type="similarity">
    <text evidence="1">Belongs to the UDP-glycosyltransferase family.</text>
</comment>
<dbReference type="Proteomes" id="UP000187203">
    <property type="component" value="Unassembled WGS sequence"/>
</dbReference>
<proteinExistence type="inferred from homology"/>
<dbReference type="Pfam" id="PF26168">
    <property type="entry name" value="Glyco_transf_N"/>
    <property type="match status" value="1"/>
</dbReference>
<keyword evidence="2" id="KW-0328">Glycosyltransferase</keyword>
<dbReference type="GO" id="GO:0080044">
    <property type="term" value="F:quercetin 7-O-glucosyltransferase activity"/>
    <property type="evidence" value="ECO:0007669"/>
    <property type="project" value="TreeGrafter"/>
</dbReference>
<feature type="domain" description="Glycosyltransferase N-terminal" evidence="4">
    <location>
        <begin position="241"/>
        <end position="454"/>
    </location>
</feature>
<dbReference type="OrthoDB" id="976424at2759"/>
<evidence type="ECO:0000256" key="1">
    <source>
        <dbReference type="ARBA" id="ARBA00009995"/>
    </source>
</evidence>
<dbReference type="Gene3D" id="3.40.50.2000">
    <property type="entry name" value="Glycogen Phosphorylase B"/>
    <property type="match status" value="3"/>
</dbReference>
<dbReference type="CDD" id="cd03784">
    <property type="entry name" value="GT1_Gtf-like"/>
    <property type="match status" value="1"/>
</dbReference>
<keyword evidence="6" id="KW-1185">Reference proteome</keyword>
<organism evidence="5 6">
    <name type="scientific">Corchorus olitorius</name>
    <dbReference type="NCBI Taxonomy" id="93759"/>
    <lineage>
        <taxon>Eukaryota</taxon>
        <taxon>Viridiplantae</taxon>
        <taxon>Streptophyta</taxon>
        <taxon>Embryophyta</taxon>
        <taxon>Tracheophyta</taxon>
        <taxon>Spermatophyta</taxon>
        <taxon>Magnoliopsida</taxon>
        <taxon>eudicotyledons</taxon>
        <taxon>Gunneridae</taxon>
        <taxon>Pentapetalae</taxon>
        <taxon>rosids</taxon>
        <taxon>malvids</taxon>
        <taxon>Malvales</taxon>
        <taxon>Malvaceae</taxon>
        <taxon>Grewioideae</taxon>
        <taxon>Apeibeae</taxon>
        <taxon>Corchorus</taxon>
    </lineage>
</organism>
<dbReference type="AlphaFoldDB" id="A0A1R3JR58"/>
<evidence type="ECO:0000313" key="5">
    <source>
        <dbReference type="EMBL" id="OMO97359.1"/>
    </source>
</evidence>
<dbReference type="Pfam" id="PF00201">
    <property type="entry name" value="UDPGT"/>
    <property type="match status" value="1"/>
</dbReference>
<dbReference type="GO" id="GO:0080043">
    <property type="term" value="F:quercetin 3-O-glucosyltransferase activity"/>
    <property type="evidence" value="ECO:0007669"/>
    <property type="project" value="TreeGrafter"/>
</dbReference>
<name>A0A1R3JR58_9ROSI</name>
<dbReference type="PROSITE" id="PS00375">
    <property type="entry name" value="UDPGT"/>
    <property type="match status" value="1"/>
</dbReference>
<evidence type="ECO:0000313" key="6">
    <source>
        <dbReference type="Proteomes" id="UP000187203"/>
    </source>
</evidence>
<dbReference type="FunFam" id="3.40.50.2000:FF:000060">
    <property type="entry name" value="Glycosyltransferase"/>
    <property type="match status" value="1"/>
</dbReference>
<evidence type="ECO:0000256" key="2">
    <source>
        <dbReference type="ARBA" id="ARBA00022676"/>
    </source>
</evidence>
<reference evidence="6" key="1">
    <citation type="submission" date="2013-09" db="EMBL/GenBank/DDBJ databases">
        <title>Corchorus olitorius genome sequencing.</title>
        <authorList>
            <person name="Alam M."/>
            <person name="Haque M.S."/>
            <person name="Islam M.S."/>
            <person name="Emdad E.M."/>
            <person name="Islam M.M."/>
            <person name="Ahmed B."/>
            <person name="Halim A."/>
            <person name="Hossen Q.M.M."/>
            <person name="Hossain M.Z."/>
            <person name="Ahmed R."/>
            <person name="Khan M.M."/>
            <person name="Islam R."/>
            <person name="Rashid M.M."/>
            <person name="Khan S.A."/>
            <person name="Rahman M.S."/>
            <person name="Alam M."/>
            <person name="Yahiya A.S."/>
            <person name="Khan M.S."/>
            <person name="Azam M.S."/>
            <person name="Haque T."/>
            <person name="Lashkar M.Z.H."/>
            <person name="Akhand A.I."/>
            <person name="Morshed G."/>
            <person name="Roy S."/>
            <person name="Uddin K.S."/>
            <person name="Rabeya T."/>
            <person name="Hossain A.S."/>
            <person name="Chowdhury A."/>
            <person name="Snigdha A.R."/>
            <person name="Mortoza M.S."/>
            <person name="Matin S.A."/>
            <person name="Hoque S.M.E."/>
            <person name="Islam M.K."/>
            <person name="Roy D.K."/>
            <person name="Haider R."/>
            <person name="Moosa M.M."/>
            <person name="Elias S.M."/>
            <person name="Hasan A.M."/>
            <person name="Jahan S."/>
            <person name="Shafiuddin M."/>
            <person name="Mahmood N."/>
            <person name="Shommy N.S."/>
        </authorList>
    </citation>
    <scope>NUCLEOTIDE SEQUENCE [LARGE SCALE GENOMIC DNA]</scope>
    <source>
        <strain evidence="6">cv. O-4</strain>
    </source>
</reference>
<dbReference type="InterPro" id="IPR058980">
    <property type="entry name" value="Glyco_transf_N"/>
</dbReference>
<dbReference type="InterPro" id="IPR035595">
    <property type="entry name" value="UDP_glycos_trans_CS"/>
</dbReference>
<protein>
    <submittedName>
        <fullName evidence="5">UDP-glucuronosyl/UDP-glucosyltransferase</fullName>
    </submittedName>
</protein>
<sequence length="674" mass="75771">MEQPKSQIAHIIFLPYPSHGHVKPMLKLAELFSHAGGFQVTFLNTQNLHDSLLLSLDLPAFNRCHPQFEFLSMPEPPAPVDPVPAGVLSRLHGSVLSLATVIKPAVAELLVSIDRKKVPTCIIADGFMAASVVEVAEEFRIPFFALRTSSACCIWTYFHLENLIEAGDFPFQDKDMDKLVTCIPGLENVVRRRDLPGILRIERANDPTLEAFFNDQTSVLPKASGLILNTFEEIEANMPHILIFPFPAQGHIKPMLCLAELLCQAGLQVTFLNTRHNHRRLNKLQDFSTRFPTLHFESISDGLPEDHPRNLLHFMDLVNSIKTVTKSLFRDLLISLSHKSDVPPVSCIIADGIMSFAIDVAEKMQIKVIIFRTISACCLWSYLCVPKFIDQHDRPYSFGSKQLEDPNFQFFVKETQVVTRASAVILNTFDTLESPVLSQMSPFLPKIYTIGPLHALWKTRIGNSSQLSSSDSNLREANSACMTWLDLQPLKSVIYVSFGSYLVLKGEELLEFWHGLKSSDKPFLWVLRQDNNNTISKELGFTLGTMGNGFIIDWAPQEEVLAHKSVGGFLTHCGWNSSLESMVAGVPMICWPKLPDQLVNSKWMSEVWKIGIDMKDICDRTTVEKMVRALMEDGDQRQEIMRSVDRNSKLASESVSHGGSSFINLDMLIEEIKT</sequence>
<evidence type="ECO:0000259" key="4">
    <source>
        <dbReference type="Pfam" id="PF26168"/>
    </source>
</evidence>
<gene>
    <name evidence="5" type="ORF">COLO4_14667</name>
</gene>
<dbReference type="SUPFAM" id="SSF53756">
    <property type="entry name" value="UDP-Glycosyltransferase/glycogen phosphorylase"/>
    <property type="match status" value="2"/>
</dbReference>
<dbReference type="PANTHER" id="PTHR11926">
    <property type="entry name" value="GLUCOSYL/GLUCURONOSYL TRANSFERASES"/>
    <property type="match status" value="1"/>
</dbReference>
<comment type="caution">
    <text evidence="5">The sequence shown here is derived from an EMBL/GenBank/DDBJ whole genome shotgun (WGS) entry which is preliminary data.</text>
</comment>
<dbReference type="InterPro" id="IPR002213">
    <property type="entry name" value="UDP_glucos_trans"/>
</dbReference>
<accession>A0A1R3JR58</accession>
<evidence type="ECO:0000256" key="3">
    <source>
        <dbReference type="ARBA" id="ARBA00022679"/>
    </source>
</evidence>
<dbReference type="PANTHER" id="PTHR11926:SF1392">
    <property type="entry name" value="GLYCOSYLTRANSFERASE"/>
    <property type="match status" value="1"/>
</dbReference>